<organism evidence="1">
    <name type="scientific">Sediminibacterium sp. KACHI17</name>
    <dbReference type="NCBI Taxonomy" id="1751071"/>
    <lineage>
        <taxon>Bacteria</taxon>
        <taxon>Pseudomonadati</taxon>
        <taxon>Bacteroidota</taxon>
        <taxon>Chitinophagia</taxon>
        <taxon>Chitinophagales</taxon>
        <taxon>Chitinophagaceae</taxon>
        <taxon>Sediminibacterium</taxon>
    </lineage>
</organism>
<sequence length="291" mass="34059">MLKNEQQDLSNFTTMIKRLPVIIYLLLAFSANAQYYFNDIISIKQGNDQYRLLRSQKIASVKAISYEPDNSLTEGFSVTQEISRDGKKVTITTTNNNQTGTTVNNYDMGILKRTQSNNKNISNKTDYSYDAQGRIQKVHLSTVDTFMNSTIAEVHEWSYDEYGAPSKMLRIKNNTDTIIVQFIKDDQQNIGEEVWKKNDRVVERYYYYYNNNRQLTDIVRYNSKAKKLLPDFIYEYNTSNQLSQMTQFSLGSSNYFVWKYKYNDKGLKIEETCSDKSKLQIGRIEYQYTSL</sequence>
<dbReference type="AlphaFoldDB" id="A0AAT9GHB4"/>
<name>A0AAT9GHB4_9BACT</name>
<accession>A0AAT9GHB4</accession>
<proteinExistence type="predicted"/>
<protein>
    <recommendedName>
        <fullName evidence="2">YD repeat-containing protein</fullName>
    </recommendedName>
</protein>
<dbReference type="Gene3D" id="2.180.10.10">
    <property type="entry name" value="RHS repeat-associated core"/>
    <property type="match status" value="1"/>
</dbReference>
<dbReference type="EMBL" id="AP029612">
    <property type="protein sequence ID" value="BFG69974.1"/>
    <property type="molecule type" value="Genomic_DNA"/>
</dbReference>
<evidence type="ECO:0000313" key="1">
    <source>
        <dbReference type="EMBL" id="BFG69974.1"/>
    </source>
</evidence>
<reference evidence="1" key="1">
    <citation type="submission" date="2024-02" db="EMBL/GenBank/DDBJ databases">
        <title>Sediminibacterium planktonica sp. nov. and Sediminibacterium longus sp. nov., isolated from surface lake and river water.</title>
        <authorList>
            <person name="Watanabe K."/>
            <person name="Takemine S."/>
            <person name="Ishii Y."/>
            <person name="Ogata Y."/>
            <person name="Shindo C."/>
            <person name="Suda W."/>
        </authorList>
    </citation>
    <scope>NUCLEOTIDE SEQUENCE</scope>
    <source>
        <strain evidence="1">KACHI17</strain>
    </source>
</reference>
<evidence type="ECO:0008006" key="2">
    <source>
        <dbReference type="Google" id="ProtNLM"/>
    </source>
</evidence>
<gene>
    <name evidence="1" type="ORF">KACHI17_08550</name>
</gene>